<keyword evidence="1" id="KW-0812">Transmembrane</keyword>
<feature type="transmembrane region" description="Helical" evidence="1">
    <location>
        <begin position="123"/>
        <end position="141"/>
    </location>
</feature>
<dbReference type="AlphaFoldDB" id="A0A6G0TQI9"/>
<keyword evidence="3" id="KW-1185">Reference proteome</keyword>
<evidence type="ECO:0000313" key="3">
    <source>
        <dbReference type="Proteomes" id="UP000475862"/>
    </source>
</evidence>
<accession>A0A6G0TQI9</accession>
<sequence length="176" mass="19753">MVVTSVYTNRTTCFVHSVLASYYFPSVSRNHHLIAIVVVVVTGGGGGYGSSGEKTFKGGTVDGSTLTHCPNTHFFLVSLVIRSKLILLYQQHLENAVSASSIVQLSILSKFQKTITNPNHMEIIYVISIYWIGNSLSWFLVDLFDKNYLISILLSRIREMHSIVRQSPMNHLRMCK</sequence>
<name>A0A6G0TQI9_APHGL</name>
<evidence type="ECO:0000313" key="2">
    <source>
        <dbReference type="EMBL" id="KAE9536709.1"/>
    </source>
</evidence>
<keyword evidence="1" id="KW-1133">Transmembrane helix</keyword>
<gene>
    <name evidence="2" type="ORF">AGLY_006942</name>
</gene>
<keyword evidence="1" id="KW-0472">Membrane</keyword>
<evidence type="ECO:0000256" key="1">
    <source>
        <dbReference type="SAM" id="Phobius"/>
    </source>
</evidence>
<comment type="caution">
    <text evidence="2">The sequence shown here is derived from an EMBL/GenBank/DDBJ whole genome shotgun (WGS) entry which is preliminary data.</text>
</comment>
<protein>
    <submittedName>
        <fullName evidence="2">Uncharacterized protein</fullName>
    </submittedName>
</protein>
<dbReference type="Proteomes" id="UP000475862">
    <property type="component" value="Unassembled WGS sequence"/>
</dbReference>
<reference evidence="2 3" key="1">
    <citation type="submission" date="2019-08" db="EMBL/GenBank/DDBJ databases">
        <title>The genome of the soybean aphid Biotype 1, its phylome, world population structure and adaptation to the North American continent.</title>
        <authorList>
            <person name="Giordano R."/>
            <person name="Donthu R.K."/>
            <person name="Hernandez A.G."/>
            <person name="Wright C.L."/>
            <person name="Zimin A.V."/>
        </authorList>
    </citation>
    <scope>NUCLEOTIDE SEQUENCE [LARGE SCALE GENOMIC DNA]</scope>
    <source>
        <tissue evidence="2">Whole aphids</tissue>
    </source>
</reference>
<dbReference type="EMBL" id="VYZN01000021">
    <property type="protein sequence ID" value="KAE9536709.1"/>
    <property type="molecule type" value="Genomic_DNA"/>
</dbReference>
<proteinExistence type="predicted"/>
<organism evidence="2 3">
    <name type="scientific">Aphis glycines</name>
    <name type="common">Soybean aphid</name>
    <dbReference type="NCBI Taxonomy" id="307491"/>
    <lineage>
        <taxon>Eukaryota</taxon>
        <taxon>Metazoa</taxon>
        <taxon>Ecdysozoa</taxon>
        <taxon>Arthropoda</taxon>
        <taxon>Hexapoda</taxon>
        <taxon>Insecta</taxon>
        <taxon>Pterygota</taxon>
        <taxon>Neoptera</taxon>
        <taxon>Paraneoptera</taxon>
        <taxon>Hemiptera</taxon>
        <taxon>Sternorrhyncha</taxon>
        <taxon>Aphidomorpha</taxon>
        <taxon>Aphidoidea</taxon>
        <taxon>Aphididae</taxon>
        <taxon>Aphidini</taxon>
        <taxon>Aphis</taxon>
        <taxon>Aphis</taxon>
    </lineage>
</organism>